<proteinExistence type="predicted"/>
<dbReference type="Proteomes" id="UP000886998">
    <property type="component" value="Unassembled WGS sequence"/>
</dbReference>
<dbReference type="AlphaFoldDB" id="A0A8X7CHA2"/>
<evidence type="ECO:0000313" key="3">
    <source>
        <dbReference type="Proteomes" id="UP000886998"/>
    </source>
</evidence>
<name>A0A8X7CHA2_9ARAC</name>
<reference evidence="2" key="1">
    <citation type="submission" date="2020-08" db="EMBL/GenBank/DDBJ databases">
        <title>Multicomponent nature underlies the extraordinary mechanical properties of spider dragline silk.</title>
        <authorList>
            <person name="Kono N."/>
            <person name="Nakamura H."/>
            <person name="Mori M."/>
            <person name="Yoshida Y."/>
            <person name="Ohtoshi R."/>
            <person name="Malay A.D."/>
            <person name="Moran D.A.P."/>
            <person name="Tomita M."/>
            <person name="Numata K."/>
            <person name="Arakawa K."/>
        </authorList>
    </citation>
    <scope>NUCLEOTIDE SEQUENCE</scope>
</reference>
<feature type="region of interest" description="Disordered" evidence="1">
    <location>
        <begin position="1"/>
        <end position="26"/>
    </location>
</feature>
<accession>A0A8X7CHA2</accession>
<organism evidence="2 3">
    <name type="scientific">Trichonephila inaurata madagascariensis</name>
    <dbReference type="NCBI Taxonomy" id="2747483"/>
    <lineage>
        <taxon>Eukaryota</taxon>
        <taxon>Metazoa</taxon>
        <taxon>Ecdysozoa</taxon>
        <taxon>Arthropoda</taxon>
        <taxon>Chelicerata</taxon>
        <taxon>Arachnida</taxon>
        <taxon>Araneae</taxon>
        <taxon>Araneomorphae</taxon>
        <taxon>Entelegynae</taxon>
        <taxon>Araneoidea</taxon>
        <taxon>Nephilidae</taxon>
        <taxon>Trichonephila</taxon>
        <taxon>Trichonephila inaurata</taxon>
    </lineage>
</organism>
<gene>
    <name evidence="2" type="ORF">TNIN_52151</name>
</gene>
<dbReference type="EMBL" id="BMAV01015341">
    <property type="protein sequence ID" value="GFY64642.1"/>
    <property type="molecule type" value="Genomic_DNA"/>
</dbReference>
<sequence>MSGNARPVISNHLPLPSKRTGTRTSRRWTGRAVFKNNGIPLCISTIRSSKSRLHQGLVPSEGMESTGVGRMGSCCWRGDGRKRIVHLLHQESLRLIFVLGLPPPPPLLGIARKRESLLIVGLEKCHAFIG</sequence>
<protein>
    <submittedName>
        <fullName evidence="2">Uncharacterized protein</fullName>
    </submittedName>
</protein>
<evidence type="ECO:0000313" key="2">
    <source>
        <dbReference type="EMBL" id="GFY64642.1"/>
    </source>
</evidence>
<keyword evidence="3" id="KW-1185">Reference proteome</keyword>
<comment type="caution">
    <text evidence="2">The sequence shown here is derived from an EMBL/GenBank/DDBJ whole genome shotgun (WGS) entry which is preliminary data.</text>
</comment>
<evidence type="ECO:0000256" key="1">
    <source>
        <dbReference type="SAM" id="MobiDB-lite"/>
    </source>
</evidence>